<dbReference type="AlphaFoldDB" id="A0A1M7Q4T4"/>
<keyword evidence="2" id="KW-1185">Reference proteome</keyword>
<dbReference type="RefSeq" id="WP_073096528.1">
    <property type="nucleotide sequence ID" value="NZ_FRCY01000014.1"/>
</dbReference>
<evidence type="ECO:0000313" key="1">
    <source>
        <dbReference type="EMBL" id="SHN25368.1"/>
    </source>
</evidence>
<sequence length="120" mass="14093">MKNIPAQLPIILHYLNLKSGNEHLKQSLEKTFEWLNYKLSRIADHEQIQQLRYNPSDPEVQEQWRQILEEAIEEDDLYAEELNVMLHEAVELIQLEDPDGYQALVANQLGRRPETGSLEK</sequence>
<reference evidence="1 2" key="1">
    <citation type="submission" date="2016-11" db="EMBL/GenBank/DDBJ databases">
        <authorList>
            <person name="Jaros S."/>
            <person name="Januszkiewicz K."/>
            <person name="Wedrychowicz H."/>
        </authorList>
    </citation>
    <scope>NUCLEOTIDE SEQUENCE [LARGE SCALE GENOMIC DNA]</scope>
    <source>
        <strain evidence="1 2">CGMCC 1.6102</strain>
    </source>
</reference>
<organism evidence="1 2">
    <name type="scientific">Cyclobacterium lianum</name>
    <dbReference type="NCBI Taxonomy" id="388280"/>
    <lineage>
        <taxon>Bacteria</taxon>
        <taxon>Pseudomonadati</taxon>
        <taxon>Bacteroidota</taxon>
        <taxon>Cytophagia</taxon>
        <taxon>Cytophagales</taxon>
        <taxon>Cyclobacteriaceae</taxon>
        <taxon>Cyclobacterium</taxon>
    </lineage>
</organism>
<dbReference type="OrthoDB" id="839974at2"/>
<gene>
    <name evidence="1" type="ORF">SAMN04488057_11416</name>
</gene>
<dbReference type="EMBL" id="FRCY01000014">
    <property type="protein sequence ID" value="SHN25368.1"/>
    <property type="molecule type" value="Genomic_DNA"/>
</dbReference>
<protein>
    <submittedName>
        <fullName evidence="1">Uncharacterized protein</fullName>
    </submittedName>
</protein>
<proteinExistence type="predicted"/>
<evidence type="ECO:0000313" key="2">
    <source>
        <dbReference type="Proteomes" id="UP000184513"/>
    </source>
</evidence>
<name>A0A1M7Q4T4_9BACT</name>
<accession>A0A1M7Q4T4</accession>
<dbReference type="Proteomes" id="UP000184513">
    <property type="component" value="Unassembled WGS sequence"/>
</dbReference>